<organism evidence="1 2">
    <name type="scientific">Auricularia subglabra (strain TFB-10046 / SS5)</name>
    <name type="common">White-rot fungus</name>
    <name type="synonym">Auricularia delicata (strain TFB10046)</name>
    <dbReference type="NCBI Taxonomy" id="717982"/>
    <lineage>
        <taxon>Eukaryota</taxon>
        <taxon>Fungi</taxon>
        <taxon>Dikarya</taxon>
        <taxon>Basidiomycota</taxon>
        <taxon>Agaricomycotina</taxon>
        <taxon>Agaricomycetes</taxon>
        <taxon>Auriculariales</taxon>
        <taxon>Auriculariaceae</taxon>
        <taxon>Auricularia</taxon>
    </lineage>
</organism>
<proteinExistence type="predicted"/>
<gene>
    <name evidence="1" type="ORF">AURDEDRAFT_42438</name>
</gene>
<name>J0WQ82_AURST</name>
<accession>J0WQ82</accession>
<dbReference type="InParanoid" id="J0WQ82"/>
<dbReference type="KEGG" id="adl:AURDEDRAFT_42438"/>
<feature type="non-terminal residue" evidence="1">
    <location>
        <position position="146"/>
    </location>
</feature>
<dbReference type="EMBL" id="JH688021">
    <property type="protein sequence ID" value="EJD34024.1"/>
    <property type="molecule type" value="Genomic_DNA"/>
</dbReference>
<dbReference type="OrthoDB" id="3247418at2759"/>
<dbReference type="OMA" id="CANNWRI"/>
<keyword evidence="2" id="KW-1185">Reference proteome</keyword>
<feature type="non-terminal residue" evidence="1">
    <location>
        <position position="1"/>
    </location>
</feature>
<dbReference type="Proteomes" id="UP000006514">
    <property type="component" value="Unassembled WGS sequence"/>
</dbReference>
<sequence length="146" mass="16645">PSWFKRASVDIGKKGHGTMSADELRSAGLYSIPLTLILLWGNCAPESRQFRMLQNYLHLIEASDLILRRSTFGDRQSSIMLHLYRYIDGLHALYPNVSITPNQHLCFHIPRLLANIGPAWVISAWSTERSNQKLERVSTNNHIGVY</sequence>
<evidence type="ECO:0000313" key="1">
    <source>
        <dbReference type="EMBL" id="EJD34024.1"/>
    </source>
</evidence>
<dbReference type="AlphaFoldDB" id="J0WQ82"/>
<evidence type="ECO:0000313" key="2">
    <source>
        <dbReference type="Proteomes" id="UP000006514"/>
    </source>
</evidence>
<reference evidence="2" key="1">
    <citation type="journal article" date="2012" name="Science">
        <title>The Paleozoic origin of enzymatic lignin decomposition reconstructed from 31 fungal genomes.</title>
        <authorList>
            <person name="Floudas D."/>
            <person name="Binder M."/>
            <person name="Riley R."/>
            <person name="Barry K."/>
            <person name="Blanchette R.A."/>
            <person name="Henrissat B."/>
            <person name="Martinez A.T."/>
            <person name="Otillar R."/>
            <person name="Spatafora J.W."/>
            <person name="Yadav J.S."/>
            <person name="Aerts A."/>
            <person name="Benoit I."/>
            <person name="Boyd A."/>
            <person name="Carlson A."/>
            <person name="Copeland A."/>
            <person name="Coutinho P.M."/>
            <person name="de Vries R.P."/>
            <person name="Ferreira P."/>
            <person name="Findley K."/>
            <person name="Foster B."/>
            <person name="Gaskell J."/>
            <person name="Glotzer D."/>
            <person name="Gorecki P."/>
            <person name="Heitman J."/>
            <person name="Hesse C."/>
            <person name="Hori C."/>
            <person name="Igarashi K."/>
            <person name="Jurgens J.A."/>
            <person name="Kallen N."/>
            <person name="Kersten P."/>
            <person name="Kohler A."/>
            <person name="Kuees U."/>
            <person name="Kumar T.K.A."/>
            <person name="Kuo A."/>
            <person name="LaButti K."/>
            <person name="Larrondo L.F."/>
            <person name="Lindquist E."/>
            <person name="Ling A."/>
            <person name="Lombard V."/>
            <person name="Lucas S."/>
            <person name="Lundell T."/>
            <person name="Martin R."/>
            <person name="McLaughlin D.J."/>
            <person name="Morgenstern I."/>
            <person name="Morin E."/>
            <person name="Murat C."/>
            <person name="Nagy L.G."/>
            <person name="Nolan M."/>
            <person name="Ohm R.A."/>
            <person name="Patyshakuliyeva A."/>
            <person name="Rokas A."/>
            <person name="Ruiz-Duenas F.J."/>
            <person name="Sabat G."/>
            <person name="Salamov A."/>
            <person name="Samejima M."/>
            <person name="Schmutz J."/>
            <person name="Slot J.C."/>
            <person name="St John F."/>
            <person name="Stenlid J."/>
            <person name="Sun H."/>
            <person name="Sun S."/>
            <person name="Syed K."/>
            <person name="Tsang A."/>
            <person name="Wiebenga A."/>
            <person name="Young D."/>
            <person name="Pisabarro A."/>
            <person name="Eastwood D.C."/>
            <person name="Martin F."/>
            <person name="Cullen D."/>
            <person name="Grigoriev I.V."/>
            <person name="Hibbett D.S."/>
        </authorList>
    </citation>
    <scope>NUCLEOTIDE SEQUENCE [LARGE SCALE GENOMIC DNA]</scope>
    <source>
        <strain evidence="2">TFB10046</strain>
    </source>
</reference>
<protein>
    <submittedName>
        <fullName evidence="1">Uncharacterized protein</fullName>
    </submittedName>
</protein>